<name>A0ABS3C8M9_9BACT</name>
<dbReference type="Proteomes" id="UP000664317">
    <property type="component" value="Unassembled WGS sequence"/>
</dbReference>
<gene>
    <name evidence="1" type="ORF">J0A68_21130</name>
</gene>
<accession>A0ABS3C8M9</accession>
<protein>
    <submittedName>
        <fullName evidence="1">DUF2116 family Zn-ribbon domain-containing protein</fullName>
    </submittedName>
</protein>
<reference evidence="1 2" key="1">
    <citation type="submission" date="2021-03" db="EMBL/GenBank/DDBJ databases">
        <title>novel species isolated from a fishpond in China.</title>
        <authorList>
            <person name="Lu H."/>
            <person name="Cai Z."/>
        </authorList>
    </citation>
    <scope>NUCLEOTIDE SEQUENCE [LARGE SCALE GENOMIC DNA]</scope>
    <source>
        <strain evidence="1 2">H41</strain>
    </source>
</reference>
<evidence type="ECO:0000313" key="1">
    <source>
        <dbReference type="EMBL" id="MBN7813473.1"/>
    </source>
</evidence>
<organism evidence="1 2">
    <name type="scientific">Algoriphagus oliviformis</name>
    <dbReference type="NCBI Taxonomy" id="2811231"/>
    <lineage>
        <taxon>Bacteria</taxon>
        <taxon>Pseudomonadati</taxon>
        <taxon>Bacteroidota</taxon>
        <taxon>Cytophagia</taxon>
        <taxon>Cytophagales</taxon>
        <taxon>Cyclobacteriaceae</taxon>
        <taxon>Algoriphagus</taxon>
    </lineage>
</organism>
<dbReference type="EMBL" id="JAFKCT010000014">
    <property type="protein sequence ID" value="MBN7813473.1"/>
    <property type="molecule type" value="Genomic_DNA"/>
</dbReference>
<keyword evidence="2" id="KW-1185">Reference proteome</keyword>
<sequence length="120" mass="14259">MDKRVCLNCGKPIQGRLDKKFCDDSCRNTFNNRQNASSVNLARNINNTLKRNRNILEAIIPENAELAKTTRERLVQAGFNFRYFTHIYQNKKGNCYRYCYDFGYLELEGEWFLVVREKDF</sequence>
<comment type="caution">
    <text evidence="1">The sequence shown here is derived from an EMBL/GenBank/DDBJ whole genome shotgun (WGS) entry which is preliminary data.</text>
</comment>
<dbReference type="RefSeq" id="WP_206580249.1">
    <property type="nucleotide sequence ID" value="NZ_JAFKCT010000014.1"/>
</dbReference>
<evidence type="ECO:0000313" key="2">
    <source>
        <dbReference type="Proteomes" id="UP000664317"/>
    </source>
</evidence>
<proteinExistence type="predicted"/>